<dbReference type="AlphaFoldDB" id="A0AAV1STE7"/>
<comment type="caution">
    <text evidence="1">The sequence shown here is derived from an EMBL/GenBank/DDBJ whole genome shotgun (WGS) entry which is preliminary data.</text>
</comment>
<protein>
    <submittedName>
        <fullName evidence="1">Uncharacterized protein</fullName>
    </submittedName>
</protein>
<sequence length="74" mass="8351">MRQRFQNTEKLVEPVPIIGLLRGAMSIIFGPMVIIQDTKDGQLLSGPNPICPTQERSRRCSHYYLMTCCNGIGR</sequence>
<dbReference type="Proteomes" id="UP001314170">
    <property type="component" value="Unassembled WGS sequence"/>
</dbReference>
<keyword evidence="2" id="KW-1185">Reference proteome</keyword>
<proteinExistence type="predicted"/>
<gene>
    <name evidence="1" type="ORF">DCAF_LOCUS27608</name>
</gene>
<accession>A0AAV1STE7</accession>
<organism evidence="1 2">
    <name type="scientific">Dovyalis caffra</name>
    <dbReference type="NCBI Taxonomy" id="77055"/>
    <lineage>
        <taxon>Eukaryota</taxon>
        <taxon>Viridiplantae</taxon>
        <taxon>Streptophyta</taxon>
        <taxon>Embryophyta</taxon>
        <taxon>Tracheophyta</taxon>
        <taxon>Spermatophyta</taxon>
        <taxon>Magnoliopsida</taxon>
        <taxon>eudicotyledons</taxon>
        <taxon>Gunneridae</taxon>
        <taxon>Pentapetalae</taxon>
        <taxon>rosids</taxon>
        <taxon>fabids</taxon>
        <taxon>Malpighiales</taxon>
        <taxon>Salicaceae</taxon>
        <taxon>Flacourtieae</taxon>
        <taxon>Dovyalis</taxon>
    </lineage>
</organism>
<dbReference type="EMBL" id="CAWUPB010001199">
    <property type="protein sequence ID" value="CAK7357322.1"/>
    <property type="molecule type" value="Genomic_DNA"/>
</dbReference>
<name>A0AAV1STE7_9ROSI</name>
<evidence type="ECO:0000313" key="2">
    <source>
        <dbReference type="Proteomes" id="UP001314170"/>
    </source>
</evidence>
<reference evidence="1 2" key="1">
    <citation type="submission" date="2024-01" db="EMBL/GenBank/DDBJ databases">
        <authorList>
            <person name="Waweru B."/>
        </authorList>
    </citation>
    <scope>NUCLEOTIDE SEQUENCE [LARGE SCALE GENOMIC DNA]</scope>
</reference>
<evidence type="ECO:0000313" key="1">
    <source>
        <dbReference type="EMBL" id="CAK7357322.1"/>
    </source>
</evidence>